<dbReference type="STRING" id="1220924.W2S6N7"/>
<dbReference type="GO" id="GO:0042720">
    <property type="term" value="C:mitochondrial inner membrane peptidase complex"/>
    <property type="evidence" value="ECO:0007669"/>
    <property type="project" value="InterPro"/>
</dbReference>
<dbReference type="RefSeq" id="XP_008715439.1">
    <property type="nucleotide sequence ID" value="XM_008717217.1"/>
</dbReference>
<name>W2S6N7_CYPE1</name>
<dbReference type="AlphaFoldDB" id="W2S6N7"/>
<dbReference type="eggNOG" id="KOG1568">
    <property type="taxonomic scope" value="Eukaryota"/>
</dbReference>
<evidence type="ECO:0000259" key="8">
    <source>
        <dbReference type="Pfam" id="PF10502"/>
    </source>
</evidence>
<dbReference type="CDD" id="cd06530">
    <property type="entry name" value="S26_SPase_I"/>
    <property type="match status" value="1"/>
</dbReference>
<dbReference type="InterPro" id="IPR019533">
    <property type="entry name" value="Peptidase_S26"/>
</dbReference>
<dbReference type="GeneID" id="19970201"/>
<dbReference type="GO" id="GO:0006627">
    <property type="term" value="P:protein processing involved in protein targeting to mitochondrion"/>
    <property type="evidence" value="ECO:0007669"/>
    <property type="project" value="InterPro"/>
</dbReference>
<evidence type="ECO:0000313" key="9">
    <source>
        <dbReference type="EMBL" id="ETN43703.1"/>
    </source>
</evidence>
<feature type="region of interest" description="Disordered" evidence="7">
    <location>
        <begin position="22"/>
        <end position="50"/>
    </location>
</feature>
<evidence type="ECO:0000256" key="5">
    <source>
        <dbReference type="ARBA" id="ARBA00022989"/>
    </source>
</evidence>
<keyword evidence="2" id="KW-0645">Protease</keyword>
<evidence type="ECO:0000256" key="7">
    <source>
        <dbReference type="SAM" id="MobiDB-lite"/>
    </source>
</evidence>
<dbReference type="PANTHER" id="PTHR46041">
    <property type="entry name" value="MITOCHONDRIAL INNER MEMBRANE PROTEASE SUBUNIT 2"/>
    <property type="match status" value="1"/>
</dbReference>
<dbReference type="Proteomes" id="UP000030752">
    <property type="component" value="Unassembled WGS sequence"/>
</dbReference>
<dbReference type="SUPFAM" id="SSF51306">
    <property type="entry name" value="LexA/Signal peptidase"/>
    <property type="match status" value="1"/>
</dbReference>
<proteinExistence type="predicted"/>
<dbReference type="PANTHER" id="PTHR46041:SF2">
    <property type="entry name" value="MITOCHONDRIAL INNER MEMBRANE PROTEASE SUBUNIT 2"/>
    <property type="match status" value="1"/>
</dbReference>
<dbReference type="GO" id="GO:0006465">
    <property type="term" value="P:signal peptide processing"/>
    <property type="evidence" value="ECO:0007669"/>
    <property type="project" value="InterPro"/>
</dbReference>
<keyword evidence="5" id="KW-1133">Transmembrane helix</keyword>
<dbReference type="InParanoid" id="W2S6N7"/>
<dbReference type="InterPro" id="IPR037730">
    <property type="entry name" value="IMP2"/>
</dbReference>
<keyword evidence="6" id="KW-0472">Membrane</keyword>
<dbReference type="InterPro" id="IPR036286">
    <property type="entry name" value="LexA/Signal_pep-like_sf"/>
</dbReference>
<evidence type="ECO:0000256" key="1">
    <source>
        <dbReference type="ARBA" id="ARBA00004167"/>
    </source>
</evidence>
<organism evidence="9 10">
    <name type="scientific">Cyphellophora europaea (strain CBS 101466)</name>
    <name type="common">Phialophora europaea</name>
    <dbReference type="NCBI Taxonomy" id="1220924"/>
    <lineage>
        <taxon>Eukaryota</taxon>
        <taxon>Fungi</taxon>
        <taxon>Dikarya</taxon>
        <taxon>Ascomycota</taxon>
        <taxon>Pezizomycotina</taxon>
        <taxon>Eurotiomycetes</taxon>
        <taxon>Chaetothyriomycetidae</taxon>
        <taxon>Chaetothyriales</taxon>
        <taxon>Cyphellophoraceae</taxon>
        <taxon>Cyphellophora</taxon>
    </lineage>
</organism>
<sequence length="483" mass="56341">MPPICRRCQLWQQSLRSLKTARRRYATQSFRTRNRHDPQPKTPPEASRPTSRILHAIRTSFLLAPFRRLLQRVPGPNRRFIGTTLKLTPIFVLLALHFPYQRMPVSGSSMAPFLNPNNAPHLPETKDMILVKRLGSYDLWGYWLQRLSLRAMGQTTQQPLRRGDIVVFDTPHDPNKVAVKRVVGLAGDKVKTLKGFDGGDEVVVQHNHLWVEGDADDREKSRDSNWYGQISQNLVIGRVVAVFDSWWSPRWIKLEEHHWPAREQGRVTENAVLEEQEDPNKRGWRQGWVDGSAEQILKQMKTQEKRLINDLVLSTGQRKATAQYYVEALKERTRNDPETKALTEQMIERLDSVFTKAGLLVVVDEQNNAGLVPTKEGEEMAREYLRKKPAEDVYSPEEILQRRREYTEARLKMEAEKLNNYEEWAWINKYTPKTVLQNKLNRRKTQFEKEQRELELEQARQQAAERESERLQAAHLALSHPQK</sequence>
<dbReference type="VEuPathDB" id="FungiDB:HMPREF1541_02862"/>
<evidence type="ECO:0000256" key="3">
    <source>
        <dbReference type="ARBA" id="ARBA00022692"/>
    </source>
</evidence>
<dbReference type="GO" id="GO:0004252">
    <property type="term" value="F:serine-type endopeptidase activity"/>
    <property type="evidence" value="ECO:0007669"/>
    <property type="project" value="InterPro"/>
</dbReference>
<dbReference type="EMBL" id="KB822718">
    <property type="protein sequence ID" value="ETN43703.1"/>
    <property type="molecule type" value="Genomic_DNA"/>
</dbReference>
<dbReference type="HOGENOM" id="CLU_565006_0_0_1"/>
<dbReference type="OrthoDB" id="9996127at2759"/>
<evidence type="ECO:0000256" key="4">
    <source>
        <dbReference type="ARBA" id="ARBA00022801"/>
    </source>
</evidence>
<keyword evidence="4" id="KW-0378">Hydrolase</keyword>
<accession>W2S6N7</accession>
<gene>
    <name evidence="9" type="ORF">HMPREF1541_02862</name>
</gene>
<evidence type="ECO:0000256" key="6">
    <source>
        <dbReference type="ARBA" id="ARBA00023136"/>
    </source>
</evidence>
<dbReference type="Gene3D" id="2.10.109.10">
    <property type="entry name" value="Umud Fragment, subunit A"/>
    <property type="match status" value="1"/>
</dbReference>
<feature type="domain" description="Peptidase S26" evidence="8">
    <location>
        <begin position="89"/>
        <end position="192"/>
    </location>
</feature>
<protein>
    <submittedName>
        <fullName evidence="9">Signal peptidase I</fullName>
    </submittedName>
</protein>
<dbReference type="Pfam" id="PF10502">
    <property type="entry name" value="Peptidase_S26"/>
    <property type="match status" value="1"/>
</dbReference>
<evidence type="ECO:0000256" key="2">
    <source>
        <dbReference type="ARBA" id="ARBA00022670"/>
    </source>
</evidence>
<feature type="compositionally biased region" description="Basic and acidic residues" evidence="7">
    <location>
        <begin position="453"/>
        <end position="472"/>
    </location>
</feature>
<reference evidence="9 10" key="1">
    <citation type="submission" date="2013-03" db="EMBL/GenBank/DDBJ databases">
        <title>The Genome Sequence of Phialophora europaea CBS 101466.</title>
        <authorList>
            <consortium name="The Broad Institute Genomics Platform"/>
            <person name="Cuomo C."/>
            <person name="de Hoog S."/>
            <person name="Gorbushina A."/>
            <person name="Walker B."/>
            <person name="Young S.K."/>
            <person name="Zeng Q."/>
            <person name="Gargeya S."/>
            <person name="Fitzgerald M."/>
            <person name="Haas B."/>
            <person name="Abouelleil A."/>
            <person name="Allen A.W."/>
            <person name="Alvarado L."/>
            <person name="Arachchi H.M."/>
            <person name="Berlin A.M."/>
            <person name="Chapman S.B."/>
            <person name="Gainer-Dewar J."/>
            <person name="Goldberg J."/>
            <person name="Griggs A."/>
            <person name="Gujja S."/>
            <person name="Hansen M."/>
            <person name="Howarth C."/>
            <person name="Imamovic A."/>
            <person name="Ireland A."/>
            <person name="Larimer J."/>
            <person name="McCowan C."/>
            <person name="Murphy C."/>
            <person name="Pearson M."/>
            <person name="Poon T.W."/>
            <person name="Priest M."/>
            <person name="Roberts A."/>
            <person name="Saif S."/>
            <person name="Shea T."/>
            <person name="Sisk P."/>
            <person name="Sykes S."/>
            <person name="Wortman J."/>
            <person name="Nusbaum C."/>
            <person name="Birren B."/>
        </authorList>
    </citation>
    <scope>NUCLEOTIDE SEQUENCE [LARGE SCALE GENOMIC DNA]</scope>
    <source>
        <strain evidence="9 10">CBS 101466</strain>
    </source>
</reference>
<keyword evidence="3" id="KW-0812">Transmembrane</keyword>
<keyword evidence="10" id="KW-1185">Reference proteome</keyword>
<feature type="region of interest" description="Disordered" evidence="7">
    <location>
        <begin position="453"/>
        <end position="483"/>
    </location>
</feature>
<evidence type="ECO:0000313" key="10">
    <source>
        <dbReference type="Proteomes" id="UP000030752"/>
    </source>
</evidence>
<comment type="subcellular location">
    <subcellularLocation>
        <location evidence="1">Membrane</location>
        <topology evidence="1">Single-pass membrane protein</topology>
    </subcellularLocation>
</comment>